<evidence type="ECO:0000313" key="14">
    <source>
        <dbReference type="Proteomes" id="UP001057498"/>
    </source>
</evidence>
<dbReference type="PANTHER" id="PTHR43065">
    <property type="entry name" value="SENSOR HISTIDINE KINASE"/>
    <property type="match status" value="1"/>
</dbReference>
<keyword evidence="14" id="KW-1185">Reference proteome</keyword>
<dbReference type="SMART" id="SM00091">
    <property type="entry name" value="PAS"/>
    <property type="match status" value="2"/>
</dbReference>
<feature type="transmembrane region" description="Helical" evidence="9">
    <location>
        <begin position="37"/>
        <end position="60"/>
    </location>
</feature>
<dbReference type="InterPro" id="IPR005467">
    <property type="entry name" value="His_kinase_dom"/>
</dbReference>
<feature type="domain" description="PAC" evidence="12">
    <location>
        <begin position="403"/>
        <end position="455"/>
    </location>
</feature>
<evidence type="ECO:0000256" key="5">
    <source>
        <dbReference type="ARBA" id="ARBA00022741"/>
    </source>
</evidence>
<gene>
    <name evidence="13" type="ORF">CATMQ487_38960</name>
</gene>
<evidence type="ECO:0000256" key="2">
    <source>
        <dbReference type="ARBA" id="ARBA00012438"/>
    </source>
</evidence>
<dbReference type="PROSITE" id="PS50109">
    <property type="entry name" value="HIS_KIN"/>
    <property type="match status" value="1"/>
</dbReference>
<dbReference type="Proteomes" id="UP001057498">
    <property type="component" value="Chromosome"/>
</dbReference>
<dbReference type="EMBL" id="AP025730">
    <property type="protein sequence ID" value="BDI06926.1"/>
    <property type="molecule type" value="Genomic_DNA"/>
</dbReference>
<dbReference type="InterPro" id="IPR001610">
    <property type="entry name" value="PAC"/>
</dbReference>
<keyword evidence="9" id="KW-0812">Transmembrane</keyword>
<evidence type="ECO:0000256" key="6">
    <source>
        <dbReference type="ARBA" id="ARBA00022777"/>
    </source>
</evidence>
<dbReference type="InterPro" id="IPR036097">
    <property type="entry name" value="HisK_dim/P_sf"/>
</dbReference>
<dbReference type="InterPro" id="IPR000700">
    <property type="entry name" value="PAS-assoc_C"/>
</dbReference>
<keyword evidence="8" id="KW-0902">Two-component regulatory system</keyword>
<comment type="catalytic activity">
    <reaction evidence="1">
        <text>ATP + protein L-histidine = ADP + protein N-phospho-L-histidine.</text>
        <dbReference type="EC" id="2.7.13.3"/>
    </reaction>
</comment>
<dbReference type="PRINTS" id="PR00344">
    <property type="entry name" value="BCTRLSENSOR"/>
</dbReference>
<sequence length="842" mass="94988">MQLSPPEHLVSQAHRSRPKRWFWSWWRRQSPARQDRVATLAPLASVLLFLAAIVAAFWYLRNEEVEREVESVKRDAELVQQQIRLRLIENQEQLIRLAREVGTHAIDRAQFLAQAEGMVRNRPEMIAISWLNPRQQVLARHVTANLVEAMPRDLAASEASSEAPRPKETTDAFKDARDLRQPIYSRPFRQNPHLVVFQVHVPLIEQGAFAGTLVAEYSLESMLRYFVPAEVSRRHVVSLVDEDEEMLASTVTPQRGRAAPTLVYSVPFSPVDHGVMLRGEGYRTSFGLIGNTLFWMVLALSVLTVWMLLGTWRHMRRRSQIQGALVQETNFRRAMENSMLTGMRAMDMEGRISYVNPAFSAMTGFTEAELIGRLPPYPHWAPELLDESARLLRQELAGLSPAGGFEVRVMRKDGTRFDARMYVSPLIDARGHQTGWMTSMTNITEAKRVRDQLTASHERFTTVLEGLDAAVSVLSVQNGELLFANRSYKLWFGSDARWHAQLAGEPSATSRGDRDDAVDNLSGLPTAELTELGADAREVFVDTLQKWFDVRARYLQWTDGRLAQMLIATDITARRRMEEQASQQAERAQVTSRLVTMGEMASSVAHELNQPLAAIANYCNGMISRAKAGTLQQEDLLMALEKTSRQAHRAGQIIHRIRNFVKRSEPQRTPSRAADLVEDTLELAGIVLRRHNVAIHSYVAQRLPQLMVDPILIEQVLLNLIKNAAEAIDQAQRPPQRRTIELRVVPRHTPEIGGVIEFTVTDTGPGLKEEVISRLYEAFFSTKTDGLGIGLSLCRSIVESHHGRIRAENLYNGTHISGCRFTVWLPVGNLGASEPSQFAEHL</sequence>
<feature type="transmembrane region" description="Helical" evidence="9">
    <location>
        <begin position="293"/>
        <end position="312"/>
    </location>
</feature>
<proteinExistence type="predicted"/>
<evidence type="ECO:0000313" key="13">
    <source>
        <dbReference type="EMBL" id="BDI06926.1"/>
    </source>
</evidence>
<dbReference type="GO" id="GO:0016301">
    <property type="term" value="F:kinase activity"/>
    <property type="evidence" value="ECO:0007669"/>
    <property type="project" value="UniProtKB-KW"/>
</dbReference>
<evidence type="ECO:0000259" key="11">
    <source>
        <dbReference type="PROSITE" id="PS50112"/>
    </source>
</evidence>
<dbReference type="Pfam" id="PF00512">
    <property type="entry name" value="HisKA"/>
    <property type="match status" value="1"/>
</dbReference>
<evidence type="ECO:0000256" key="1">
    <source>
        <dbReference type="ARBA" id="ARBA00000085"/>
    </source>
</evidence>
<accession>A0ABM7YQT6</accession>
<keyword evidence="6 13" id="KW-0418">Kinase</keyword>
<dbReference type="CDD" id="cd00130">
    <property type="entry name" value="PAS"/>
    <property type="match status" value="1"/>
</dbReference>
<dbReference type="PROSITE" id="PS50113">
    <property type="entry name" value="PAC"/>
    <property type="match status" value="1"/>
</dbReference>
<dbReference type="SUPFAM" id="SSF47384">
    <property type="entry name" value="Homodimeric domain of signal transducing histidine kinase"/>
    <property type="match status" value="1"/>
</dbReference>
<dbReference type="EC" id="2.7.13.3" evidence="2"/>
<name>A0ABM7YQT6_9BURK</name>
<dbReference type="InterPro" id="IPR036890">
    <property type="entry name" value="HATPase_C_sf"/>
</dbReference>
<reference evidence="13" key="1">
    <citation type="submission" date="2022-04" db="EMBL/GenBank/DDBJ databases">
        <title>Whole genome sequence of Sphaerotilus sp. FB-5.</title>
        <authorList>
            <person name="Takeda M."/>
            <person name="Narihara S."/>
            <person name="Akimoto M."/>
            <person name="Akimoto R."/>
            <person name="Nishiyashiki S."/>
            <person name="Murakami T."/>
        </authorList>
    </citation>
    <scope>NUCLEOTIDE SEQUENCE</scope>
    <source>
        <strain evidence="13">FB-5</strain>
    </source>
</reference>
<evidence type="ECO:0000256" key="4">
    <source>
        <dbReference type="ARBA" id="ARBA00022679"/>
    </source>
</evidence>
<dbReference type="Gene3D" id="1.10.287.130">
    <property type="match status" value="1"/>
</dbReference>
<dbReference type="InterPro" id="IPR004358">
    <property type="entry name" value="Sig_transdc_His_kin-like_C"/>
</dbReference>
<dbReference type="InterPro" id="IPR000014">
    <property type="entry name" value="PAS"/>
</dbReference>
<keyword evidence="9" id="KW-0472">Membrane</keyword>
<dbReference type="SUPFAM" id="SSF55874">
    <property type="entry name" value="ATPase domain of HSP90 chaperone/DNA topoisomerase II/histidine kinase"/>
    <property type="match status" value="1"/>
</dbReference>
<evidence type="ECO:0000256" key="8">
    <source>
        <dbReference type="ARBA" id="ARBA00023012"/>
    </source>
</evidence>
<keyword evidence="9" id="KW-1133">Transmembrane helix</keyword>
<dbReference type="Pfam" id="PF02518">
    <property type="entry name" value="HATPase_c"/>
    <property type="match status" value="1"/>
</dbReference>
<dbReference type="InterPro" id="IPR003594">
    <property type="entry name" value="HATPase_dom"/>
</dbReference>
<dbReference type="SUPFAM" id="SSF55785">
    <property type="entry name" value="PYP-like sensor domain (PAS domain)"/>
    <property type="match status" value="2"/>
</dbReference>
<protein>
    <recommendedName>
        <fullName evidence="2">histidine kinase</fullName>
        <ecNumber evidence="2">2.7.13.3</ecNumber>
    </recommendedName>
</protein>
<feature type="domain" description="PAS" evidence="11">
    <location>
        <begin position="327"/>
        <end position="399"/>
    </location>
</feature>
<dbReference type="Gene3D" id="3.30.565.10">
    <property type="entry name" value="Histidine kinase-like ATPase, C-terminal domain"/>
    <property type="match status" value="1"/>
</dbReference>
<evidence type="ECO:0000259" key="10">
    <source>
        <dbReference type="PROSITE" id="PS50109"/>
    </source>
</evidence>
<keyword evidence="5" id="KW-0547">Nucleotide-binding</keyword>
<evidence type="ECO:0000256" key="9">
    <source>
        <dbReference type="SAM" id="Phobius"/>
    </source>
</evidence>
<evidence type="ECO:0000256" key="3">
    <source>
        <dbReference type="ARBA" id="ARBA00022553"/>
    </source>
</evidence>
<dbReference type="RefSeq" id="WP_251970162.1">
    <property type="nucleotide sequence ID" value="NZ_AP025730.1"/>
</dbReference>
<dbReference type="SMART" id="SM00086">
    <property type="entry name" value="PAC"/>
    <property type="match status" value="1"/>
</dbReference>
<dbReference type="NCBIfam" id="TIGR00229">
    <property type="entry name" value="sensory_box"/>
    <property type="match status" value="1"/>
</dbReference>
<dbReference type="SMART" id="SM00388">
    <property type="entry name" value="HisKA"/>
    <property type="match status" value="1"/>
</dbReference>
<dbReference type="Gene3D" id="3.30.450.20">
    <property type="entry name" value="PAS domain"/>
    <property type="match status" value="2"/>
</dbReference>
<dbReference type="CDD" id="cd00082">
    <property type="entry name" value="HisKA"/>
    <property type="match status" value="1"/>
</dbReference>
<organism evidence="13 14">
    <name type="scientific">Sphaerotilus microaerophilus</name>
    <dbReference type="NCBI Taxonomy" id="2914710"/>
    <lineage>
        <taxon>Bacteria</taxon>
        <taxon>Pseudomonadati</taxon>
        <taxon>Pseudomonadota</taxon>
        <taxon>Betaproteobacteria</taxon>
        <taxon>Burkholderiales</taxon>
        <taxon>Sphaerotilaceae</taxon>
        <taxon>Sphaerotilus</taxon>
    </lineage>
</organism>
<feature type="domain" description="Histidine kinase" evidence="10">
    <location>
        <begin position="603"/>
        <end position="829"/>
    </location>
</feature>
<keyword evidence="3" id="KW-0597">Phosphoprotein</keyword>
<evidence type="ECO:0000256" key="7">
    <source>
        <dbReference type="ARBA" id="ARBA00022840"/>
    </source>
</evidence>
<dbReference type="InterPro" id="IPR013767">
    <property type="entry name" value="PAS_fold"/>
</dbReference>
<dbReference type="Pfam" id="PF00989">
    <property type="entry name" value="PAS"/>
    <property type="match status" value="1"/>
</dbReference>
<dbReference type="SMART" id="SM00387">
    <property type="entry name" value="HATPase_c"/>
    <property type="match status" value="1"/>
</dbReference>
<evidence type="ECO:0000259" key="12">
    <source>
        <dbReference type="PROSITE" id="PS50113"/>
    </source>
</evidence>
<dbReference type="PROSITE" id="PS50112">
    <property type="entry name" value="PAS"/>
    <property type="match status" value="1"/>
</dbReference>
<dbReference type="InterPro" id="IPR035965">
    <property type="entry name" value="PAS-like_dom_sf"/>
</dbReference>
<keyword evidence="7" id="KW-0067">ATP-binding</keyword>
<dbReference type="PANTHER" id="PTHR43065:SF42">
    <property type="entry name" value="TWO-COMPONENT SENSOR PPRA"/>
    <property type="match status" value="1"/>
</dbReference>
<keyword evidence="4" id="KW-0808">Transferase</keyword>
<dbReference type="InterPro" id="IPR003661">
    <property type="entry name" value="HisK_dim/P_dom"/>
</dbReference>